<keyword evidence="2" id="KW-1185">Reference proteome</keyword>
<dbReference type="Proteomes" id="UP000095767">
    <property type="component" value="Unassembled WGS sequence"/>
</dbReference>
<evidence type="ECO:0000313" key="2">
    <source>
        <dbReference type="Proteomes" id="UP000095767"/>
    </source>
</evidence>
<sequence length="159" mass="19728">MFLRVISHHEGLRVNQRRLWWCHSWRCSLRWRQQCLRPRLLLRRRLWWRRVCLGGWHMMMRRNRLWWWTGMDCTLRHRRCSRRRWGLWRLLSRSRFQVIRYRYDLERRCHGLWMCRLVLFLGLLFMFFVGATAATAEPDAAGDVAAGKVETWACRCHAK</sequence>
<organism evidence="1 2">
    <name type="scientific">Dichanthelium oligosanthes</name>
    <dbReference type="NCBI Taxonomy" id="888268"/>
    <lineage>
        <taxon>Eukaryota</taxon>
        <taxon>Viridiplantae</taxon>
        <taxon>Streptophyta</taxon>
        <taxon>Embryophyta</taxon>
        <taxon>Tracheophyta</taxon>
        <taxon>Spermatophyta</taxon>
        <taxon>Magnoliopsida</taxon>
        <taxon>Liliopsida</taxon>
        <taxon>Poales</taxon>
        <taxon>Poaceae</taxon>
        <taxon>PACMAD clade</taxon>
        <taxon>Panicoideae</taxon>
        <taxon>Panicodae</taxon>
        <taxon>Paniceae</taxon>
        <taxon>Dichantheliinae</taxon>
        <taxon>Dichanthelium</taxon>
    </lineage>
</organism>
<evidence type="ECO:0000313" key="1">
    <source>
        <dbReference type="EMBL" id="OEL19396.1"/>
    </source>
</evidence>
<name>A0A1E5V2K5_9POAL</name>
<protein>
    <submittedName>
        <fullName evidence="1">Uncharacterized protein</fullName>
    </submittedName>
</protein>
<dbReference type="EMBL" id="LWDX02053765">
    <property type="protein sequence ID" value="OEL19396.1"/>
    <property type="molecule type" value="Genomic_DNA"/>
</dbReference>
<dbReference type="AlphaFoldDB" id="A0A1E5V2K5"/>
<accession>A0A1E5V2K5</accession>
<comment type="caution">
    <text evidence="1">The sequence shown here is derived from an EMBL/GenBank/DDBJ whole genome shotgun (WGS) entry which is preliminary data.</text>
</comment>
<gene>
    <name evidence="1" type="ORF">BAE44_0019585</name>
</gene>
<reference evidence="1 2" key="1">
    <citation type="submission" date="2016-09" db="EMBL/GenBank/DDBJ databases">
        <title>The draft genome of Dichanthelium oligosanthes: A C3 panicoid grass species.</title>
        <authorList>
            <person name="Studer A.J."/>
            <person name="Schnable J.C."/>
            <person name="Brutnell T.P."/>
        </authorList>
    </citation>
    <scope>NUCLEOTIDE SEQUENCE [LARGE SCALE GENOMIC DNA]</scope>
    <source>
        <strain evidence="2">cv. Kellogg 1175</strain>
        <tissue evidence="1">Leaf</tissue>
    </source>
</reference>
<proteinExistence type="predicted"/>